<feature type="chain" id="PRO_5018015861" description="Calcineurin-like phosphoesterase domain-containing protein" evidence="3">
    <location>
        <begin position="28"/>
        <end position="821"/>
    </location>
</feature>
<dbReference type="OrthoDB" id="9809781at2"/>
<evidence type="ECO:0000256" key="3">
    <source>
        <dbReference type="SAM" id="SignalP"/>
    </source>
</evidence>
<evidence type="ECO:0000256" key="1">
    <source>
        <dbReference type="ARBA" id="ARBA00022729"/>
    </source>
</evidence>
<protein>
    <recommendedName>
        <fullName evidence="8">Calcineurin-like phosphoesterase domain-containing protein</fullName>
    </recommendedName>
</protein>
<evidence type="ECO:0000259" key="4">
    <source>
        <dbReference type="Pfam" id="PF00149"/>
    </source>
</evidence>
<dbReference type="AlphaFoldDB" id="A0A3G9JY10"/>
<dbReference type="InterPro" id="IPR004843">
    <property type="entry name" value="Calcineurin-like_PHP"/>
</dbReference>
<evidence type="ECO:0000259" key="5">
    <source>
        <dbReference type="Pfam" id="PF16656"/>
    </source>
</evidence>
<feature type="signal peptide" evidence="3">
    <location>
        <begin position="1"/>
        <end position="27"/>
    </location>
</feature>
<dbReference type="Pfam" id="PF00149">
    <property type="entry name" value="Metallophos"/>
    <property type="match status" value="1"/>
</dbReference>
<evidence type="ECO:0008006" key="8">
    <source>
        <dbReference type="Google" id="ProtNLM"/>
    </source>
</evidence>
<dbReference type="EMBL" id="AP019309">
    <property type="protein sequence ID" value="BBH27879.1"/>
    <property type="molecule type" value="Genomic_DNA"/>
</dbReference>
<dbReference type="Proteomes" id="UP000268059">
    <property type="component" value="Chromosome"/>
</dbReference>
<dbReference type="InParanoid" id="A0A3G9JY10"/>
<dbReference type="KEGG" id="ebm:SG0102_28130"/>
<feature type="compositionally biased region" description="Low complexity" evidence="2">
    <location>
        <begin position="629"/>
        <end position="655"/>
    </location>
</feature>
<evidence type="ECO:0000256" key="2">
    <source>
        <dbReference type="SAM" id="MobiDB-lite"/>
    </source>
</evidence>
<evidence type="ECO:0000313" key="7">
    <source>
        <dbReference type="Proteomes" id="UP000268059"/>
    </source>
</evidence>
<organism evidence="6 7">
    <name type="scientific">Intestinibaculum porci</name>
    <dbReference type="NCBI Taxonomy" id="2487118"/>
    <lineage>
        <taxon>Bacteria</taxon>
        <taxon>Bacillati</taxon>
        <taxon>Bacillota</taxon>
        <taxon>Erysipelotrichia</taxon>
        <taxon>Erysipelotrichales</taxon>
        <taxon>Erysipelotrichaceae</taxon>
        <taxon>Intestinibaculum</taxon>
    </lineage>
</organism>
<dbReference type="PANTHER" id="PTHR22953">
    <property type="entry name" value="ACID PHOSPHATASE RELATED"/>
    <property type="match status" value="1"/>
</dbReference>
<dbReference type="Gene3D" id="1.20.1270.90">
    <property type="entry name" value="AF1782-like"/>
    <property type="match status" value="1"/>
</dbReference>
<evidence type="ECO:0000313" key="6">
    <source>
        <dbReference type="EMBL" id="BBH27879.1"/>
    </source>
</evidence>
<dbReference type="GO" id="GO:0003993">
    <property type="term" value="F:acid phosphatase activity"/>
    <property type="evidence" value="ECO:0007669"/>
    <property type="project" value="InterPro"/>
</dbReference>
<feature type="region of interest" description="Disordered" evidence="2">
    <location>
        <begin position="411"/>
        <end position="434"/>
    </location>
</feature>
<gene>
    <name evidence="6" type="ORF">SG0102_28130</name>
</gene>
<sequence length="821" mass="89792">MNSTKKKIMAFSLVTAICGSAMSLSFASPAPDGKTDASAFAKTTNTDAAWTSFQKKWSSIKSDWTQISLAPGKTPSTLNFAWYTKTGFKPYLKIGVGEAMANAKTYKAAQTEVKDETDQDGQTYNANKVTAHGLKEGTTYYYTYQKDENTWSEPEKYTPANSQSYSFVYVGDPQIGSSNELKGSDSKAFYDAQSNAVMNDAYNWNYTLNQANKMTDGQAAFILSSGDQIQTTKKKAPGKKASISEIEYTGFLSADWLKNIPLASTVGNHDADNPNYTYHFNPANMSTLGTNNVTGGDYYFTYGDVLYLDLNAQNSNVAEHETFIKQAIAKNPSAKWKIAIVHQDIYGSAEHSNEPDITNLRYQLVPYFEENGIDLVLSGHDHAYSRTKILKGGHSSDDYDQDDFKDELEKDLDAGDQPATRTVAPENIKEDSTDPKDQAYLTYLKSVFDEDAIQNIDAKSDTVINPDGIMYVTAGSSSGSKYYDLVPRQQSYIANRWQEDVPTYSVISVNDDALTINTYRSDTNEKIDTSFTISKGKEDVAQLQSTIDNASKELTGDYTKDSLAQLQTAIDQAKTLDTKKNLTKTDFANAIKSVTDAKNALVKNVHEAPKTETSKAETPKTETPKTEIESTTAQASAQTTPAAQSTAPATAPAASAKDSAKVKLSKVKVSKIKAKVYTGKALKPAVKLTYKKKVLKLNKDYKVTYKNNKNVGTATITIKGIGKYTGTKKVTFKITPAKAVVSKASKTKTGLVLKLKALKQVSGYVITYSSDKAMKKSKSVTTKKTSLTIKASAKTTYVKVKAYKLVNGKKVYGSSSSVKGY</sequence>
<dbReference type="RefSeq" id="WP_125120564.1">
    <property type="nucleotide sequence ID" value="NZ_AP019309.1"/>
</dbReference>
<reference evidence="6 7" key="1">
    <citation type="submission" date="2018-11" db="EMBL/GenBank/DDBJ databases">
        <title>Novel Erysipelotrichaceae bacterium isolated from small intestine of a swine.</title>
        <authorList>
            <person name="Kim J.S."/>
            <person name="Choe H."/>
            <person name="Lee Y.R."/>
            <person name="Kim K.M."/>
            <person name="Park D.S."/>
        </authorList>
    </citation>
    <scope>NUCLEOTIDE SEQUENCE [LARGE SCALE GENOMIC DNA]</scope>
    <source>
        <strain evidence="6 7">SG0102</strain>
    </source>
</reference>
<keyword evidence="7" id="KW-1185">Reference proteome</keyword>
<dbReference type="InterPro" id="IPR015914">
    <property type="entry name" value="PAPs_N"/>
</dbReference>
<feature type="compositionally biased region" description="Basic and acidic residues" evidence="2">
    <location>
        <begin position="604"/>
        <end position="628"/>
    </location>
</feature>
<feature type="domain" description="Calcineurin-like phosphoesterase" evidence="4">
    <location>
        <begin position="216"/>
        <end position="384"/>
    </location>
</feature>
<dbReference type="InterPro" id="IPR029052">
    <property type="entry name" value="Metallo-depent_PP-like"/>
</dbReference>
<dbReference type="GO" id="GO:0046872">
    <property type="term" value="F:metal ion binding"/>
    <property type="evidence" value="ECO:0007669"/>
    <property type="project" value="InterPro"/>
</dbReference>
<dbReference type="Gene3D" id="3.60.21.10">
    <property type="match status" value="1"/>
</dbReference>
<accession>A0A3G9JY10</accession>
<feature type="domain" description="Purple acid phosphatase N-terminal" evidence="5">
    <location>
        <begin position="66"/>
        <end position="156"/>
    </location>
</feature>
<dbReference type="SUPFAM" id="SSF56300">
    <property type="entry name" value="Metallo-dependent phosphatases"/>
    <property type="match status" value="1"/>
</dbReference>
<dbReference type="InterPro" id="IPR039331">
    <property type="entry name" value="PAPs-like"/>
</dbReference>
<feature type="region of interest" description="Disordered" evidence="2">
    <location>
        <begin position="603"/>
        <end position="655"/>
    </location>
</feature>
<keyword evidence="1 3" id="KW-0732">Signal</keyword>
<name>A0A3G9JY10_9FIRM</name>
<dbReference type="Pfam" id="PF16656">
    <property type="entry name" value="Pur_ac_phosph_N"/>
    <property type="match status" value="1"/>
</dbReference>
<proteinExistence type="predicted"/>
<dbReference type="PANTHER" id="PTHR22953:SF153">
    <property type="entry name" value="PURPLE ACID PHOSPHATASE"/>
    <property type="match status" value="1"/>
</dbReference>